<keyword evidence="1" id="KW-0812">Transmembrane</keyword>
<name>A0AAP0NV20_9MAGN</name>
<evidence type="ECO:0000313" key="2">
    <source>
        <dbReference type="EMBL" id="KAK9120128.1"/>
    </source>
</evidence>
<keyword evidence="3" id="KW-1185">Reference proteome</keyword>
<dbReference type="Proteomes" id="UP001419268">
    <property type="component" value="Unassembled WGS sequence"/>
</dbReference>
<gene>
    <name evidence="2" type="ORF">Scep_018221</name>
</gene>
<protein>
    <submittedName>
        <fullName evidence="2">Uncharacterized protein</fullName>
    </submittedName>
</protein>
<sequence length="246" mass="27539">MAESSPDHHQHHLYELNRKYNDLTHYWNGYLQSHPQHLHRCSTGVRSNVRKINQFLYRSPQHVTIPSVQRHGKPPVEWKVRNNDLAVAEILDERRAAIESGELKGRRLIEALESVNTLGSSEEHDICSACSSSSVLFQNGDVDAYYSSSTDDSEDVDNEYVCGECYSSSSSVENAVEMDSSDEGESRVVLAVDESGTGVGDGEKWIPKNGNFAFAVVVFGFLFFALCSLWSSCAEVDDHKEAWFPT</sequence>
<evidence type="ECO:0000313" key="3">
    <source>
        <dbReference type="Proteomes" id="UP001419268"/>
    </source>
</evidence>
<proteinExistence type="predicted"/>
<reference evidence="2 3" key="1">
    <citation type="submission" date="2024-01" db="EMBL/GenBank/DDBJ databases">
        <title>Genome assemblies of Stephania.</title>
        <authorList>
            <person name="Yang L."/>
        </authorList>
    </citation>
    <scope>NUCLEOTIDE SEQUENCE [LARGE SCALE GENOMIC DNA]</scope>
    <source>
        <strain evidence="2">JXDWG</strain>
        <tissue evidence="2">Leaf</tissue>
    </source>
</reference>
<comment type="caution">
    <text evidence="2">The sequence shown here is derived from an EMBL/GenBank/DDBJ whole genome shotgun (WGS) entry which is preliminary data.</text>
</comment>
<accession>A0AAP0NV20</accession>
<keyword evidence="1" id="KW-1133">Transmembrane helix</keyword>
<feature type="transmembrane region" description="Helical" evidence="1">
    <location>
        <begin position="212"/>
        <end position="231"/>
    </location>
</feature>
<evidence type="ECO:0000256" key="1">
    <source>
        <dbReference type="SAM" id="Phobius"/>
    </source>
</evidence>
<dbReference type="EMBL" id="JBBNAG010000007">
    <property type="protein sequence ID" value="KAK9120128.1"/>
    <property type="molecule type" value="Genomic_DNA"/>
</dbReference>
<dbReference type="AlphaFoldDB" id="A0AAP0NV20"/>
<organism evidence="2 3">
    <name type="scientific">Stephania cephalantha</name>
    <dbReference type="NCBI Taxonomy" id="152367"/>
    <lineage>
        <taxon>Eukaryota</taxon>
        <taxon>Viridiplantae</taxon>
        <taxon>Streptophyta</taxon>
        <taxon>Embryophyta</taxon>
        <taxon>Tracheophyta</taxon>
        <taxon>Spermatophyta</taxon>
        <taxon>Magnoliopsida</taxon>
        <taxon>Ranunculales</taxon>
        <taxon>Menispermaceae</taxon>
        <taxon>Menispermoideae</taxon>
        <taxon>Cissampelideae</taxon>
        <taxon>Stephania</taxon>
    </lineage>
</organism>
<keyword evidence="1" id="KW-0472">Membrane</keyword>